<reference evidence="12" key="1">
    <citation type="submission" date="2021-12" db="EMBL/GenBank/DDBJ databases">
        <authorList>
            <person name="King R."/>
        </authorList>
    </citation>
    <scope>NUCLEOTIDE SEQUENCE</scope>
</reference>
<dbReference type="InterPro" id="IPR023175">
    <property type="entry name" value="Vta1/CALS_N_sf"/>
</dbReference>
<keyword evidence="7" id="KW-0653">Protein transport</keyword>
<evidence type="ECO:0000256" key="6">
    <source>
        <dbReference type="ARBA" id="ARBA00022753"/>
    </source>
</evidence>
<dbReference type="OrthoDB" id="391137at2759"/>
<dbReference type="AlphaFoldDB" id="A0A9P0B8L2"/>
<accession>A0A9P0B8L2</accession>
<name>A0A9P0B8L2_BRAAE</name>
<gene>
    <name evidence="12" type="ORF">MELIAE_LOCUS7519</name>
</gene>
<dbReference type="PANTHER" id="PTHR46009">
    <property type="entry name" value="VACUOLAR PROTEIN SORTING-ASSOCIATED PROTEIN VTA1 HOMOLOG"/>
    <property type="match status" value="1"/>
</dbReference>
<evidence type="ECO:0000313" key="13">
    <source>
        <dbReference type="Proteomes" id="UP001154078"/>
    </source>
</evidence>
<dbReference type="GO" id="GO:0015031">
    <property type="term" value="P:protein transport"/>
    <property type="evidence" value="ECO:0007669"/>
    <property type="project" value="UniProtKB-KW"/>
</dbReference>
<evidence type="ECO:0000313" key="12">
    <source>
        <dbReference type="EMBL" id="CAH0556619.1"/>
    </source>
</evidence>
<dbReference type="InterPro" id="IPR041212">
    <property type="entry name" value="Vta1_C"/>
</dbReference>
<evidence type="ECO:0000256" key="8">
    <source>
        <dbReference type="ARBA" id="ARBA00023136"/>
    </source>
</evidence>
<dbReference type="Pfam" id="PF18097">
    <property type="entry name" value="Vta1_C"/>
    <property type="match status" value="1"/>
</dbReference>
<evidence type="ECO:0000256" key="5">
    <source>
        <dbReference type="ARBA" id="ARBA00022490"/>
    </source>
</evidence>
<keyword evidence="13" id="KW-1185">Reference proteome</keyword>
<sequence>MGFPPVPVEIKPVAHLLKLADEHESRNIVVAYWARMAACRLALKILPPGKKPPQVSELLTALLDWLEQTKRANSENEGITQEPAAAAIIEEYALQLFDHGDQQDRAEIYNKNTVKTFYTCGMLMDCLEQFGLSEDITEKRRYAKWKAAYIHNCLKTGDRPIPGNPGEHEDNIMHISELTDEEKAKFKEDLEKERTKDGANDNLGLLGIPNFGSTTSETPDDNIVPNPAPAPASTPTTPSIQPQPTPFVPPQPVITPFQPATPVTPTTPSATGYAPDPAQIQKAQKFCKYATSALNYDDVKTAVENLQKALNMLQFGKEA</sequence>
<dbReference type="Gene3D" id="1.20.5.420">
    <property type="entry name" value="Immunoglobulin FC, subunit C"/>
    <property type="match status" value="1"/>
</dbReference>
<evidence type="ECO:0000256" key="2">
    <source>
        <dbReference type="ARBA" id="ARBA00004496"/>
    </source>
</evidence>
<feature type="region of interest" description="Disordered" evidence="9">
    <location>
        <begin position="193"/>
        <end position="246"/>
    </location>
</feature>
<comment type="similarity">
    <text evidence="3">Belongs to the VTA1 family.</text>
</comment>
<dbReference type="Pfam" id="PF04652">
    <property type="entry name" value="Vta1"/>
    <property type="match status" value="1"/>
</dbReference>
<organism evidence="12 13">
    <name type="scientific">Brassicogethes aeneus</name>
    <name type="common">Rape pollen beetle</name>
    <name type="synonym">Meligethes aeneus</name>
    <dbReference type="NCBI Taxonomy" id="1431903"/>
    <lineage>
        <taxon>Eukaryota</taxon>
        <taxon>Metazoa</taxon>
        <taxon>Ecdysozoa</taxon>
        <taxon>Arthropoda</taxon>
        <taxon>Hexapoda</taxon>
        <taxon>Insecta</taxon>
        <taxon>Pterygota</taxon>
        <taxon>Neoptera</taxon>
        <taxon>Endopterygota</taxon>
        <taxon>Coleoptera</taxon>
        <taxon>Polyphaga</taxon>
        <taxon>Cucujiformia</taxon>
        <taxon>Nitidulidae</taxon>
        <taxon>Meligethinae</taxon>
        <taxon>Brassicogethes</taxon>
    </lineage>
</organism>
<dbReference type="GO" id="GO:0005771">
    <property type="term" value="C:multivesicular body"/>
    <property type="evidence" value="ECO:0007669"/>
    <property type="project" value="TreeGrafter"/>
</dbReference>
<dbReference type="EMBL" id="OV121136">
    <property type="protein sequence ID" value="CAH0556619.1"/>
    <property type="molecule type" value="Genomic_DNA"/>
</dbReference>
<dbReference type="InterPro" id="IPR039431">
    <property type="entry name" value="Vta1/CALS_N"/>
</dbReference>
<dbReference type="InterPro" id="IPR044538">
    <property type="entry name" value="Vta1-like"/>
</dbReference>
<feature type="domain" description="Vta1 C-terminal" evidence="11">
    <location>
        <begin position="278"/>
        <end position="314"/>
    </location>
</feature>
<keyword evidence="5" id="KW-0963">Cytoplasm</keyword>
<evidence type="ECO:0008006" key="14">
    <source>
        <dbReference type="Google" id="ProtNLM"/>
    </source>
</evidence>
<evidence type="ECO:0000256" key="4">
    <source>
        <dbReference type="ARBA" id="ARBA00022448"/>
    </source>
</evidence>
<keyword evidence="4" id="KW-0813">Transport</keyword>
<evidence type="ECO:0000256" key="9">
    <source>
        <dbReference type="SAM" id="MobiDB-lite"/>
    </source>
</evidence>
<evidence type="ECO:0000256" key="3">
    <source>
        <dbReference type="ARBA" id="ARBA00007895"/>
    </source>
</evidence>
<dbReference type="Gene3D" id="1.25.40.270">
    <property type="entry name" value="Vacuolar protein sorting-associated protein vta1"/>
    <property type="match status" value="1"/>
</dbReference>
<comment type="subcellular location">
    <subcellularLocation>
        <location evidence="2">Cytoplasm</location>
    </subcellularLocation>
    <subcellularLocation>
        <location evidence="1">Endosome membrane</location>
        <topology evidence="1">Peripheral membrane protein</topology>
    </subcellularLocation>
</comment>
<keyword evidence="8" id="KW-0472">Membrane</keyword>
<dbReference type="GO" id="GO:0010008">
    <property type="term" value="C:endosome membrane"/>
    <property type="evidence" value="ECO:0007669"/>
    <property type="project" value="UniProtKB-SubCell"/>
</dbReference>
<dbReference type="GO" id="GO:0032511">
    <property type="term" value="P:late endosome to vacuole transport via multivesicular body sorting pathway"/>
    <property type="evidence" value="ECO:0007669"/>
    <property type="project" value="InterPro"/>
</dbReference>
<dbReference type="PANTHER" id="PTHR46009:SF1">
    <property type="entry name" value="VACUOLAR PROTEIN SORTING-ASSOCIATED PROTEIN VTA1 HOMOLOG"/>
    <property type="match status" value="1"/>
</dbReference>
<feature type="domain" description="Vta1/callose synthase N-terminal" evidence="10">
    <location>
        <begin position="13"/>
        <end position="155"/>
    </location>
</feature>
<evidence type="ECO:0000259" key="10">
    <source>
        <dbReference type="Pfam" id="PF04652"/>
    </source>
</evidence>
<evidence type="ECO:0000256" key="7">
    <source>
        <dbReference type="ARBA" id="ARBA00022927"/>
    </source>
</evidence>
<protein>
    <recommendedName>
        <fullName evidence="14">Vacuolar protein sorting-associated protein VTA1 homolog</fullName>
    </recommendedName>
</protein>
<evidence type="ECO:0000256" key="1">
    <source>
        <dbReference type="ARBA" id="ARBA00004481"/>
    </source>
</evidence>
<proteinExistence type="inferred from homology"/>
<dbReference type="Proteomes" id="UP001154078">
    <property type="component" value="Chromosome 5"/>
</dbReference>
<evidence type="ECO:0000259" key="11">
    <source>
        <dbReference type="Pfam" id="PF18097"/>
    </source>
</evidence>
<keyword evidence="6" id="KW-0967">Endosome</keyword>